<dbReference type="InterPro" id="IPR003593">
    <property type="entry name" value="AAA+_ATPase"/>
</dbReference>
<dbReference type="PROSITE" id="PS00211">
    <property type="entry name" value="ABC_TRANSPORTER_1"/>
    <property type="match status" value="1"/>
</dbReference>
<feature type="transmembrane region" description="Helical" evidence="9">
    <location>
        <begin position="241"/>
        <end position="260"/>
    </location>
</feature>
<feature type="transmembrane region" description="Helical" evidence="9">
    <location>
        <begin position="12"/>
        <end position="31"/>
    </location>
</feature>
<dbReference type="InterPro" id="IPR011527">
    <property type="entry name" value="ABC1_TM_dom"/>
</dbReference>
<dbReference type="PROSITE" id="PS50929">
    <property type="entry name" value="ABC_TM1F"/>
    <property type="match status" value="1"/>
</dbReference>
<dbReference type="OrthoDB" id="9770415at2"/>
<dbReference type="Pfam" id="PF00664">
    <property type="entry name" value="ABC_membrane"/>
    <property type="match status" value="1"/>
</dbReference>
<evidence type="ECO:0000256" key="7">
    <source>
        <dbReference type="ARBA" id="ARBA00022989"/>
    </source>
</evidence>
<dbReference type="SUPFAM" id="SSF90123">
    <property type="entry name" value="ABC transporter transmembrane region"/>
    <property type="match status" value="1"/>
</dbReference>
<evidence type="ECO:0000256" key="2">
    <source>
        <dbReference type="ARBA" id="ARBA00022448"/>
    </source>
</evidence>
<dbReference type="GO" id="GO:0016887">
    <property type="term" value="F:ATP hydrolysis activity"/>
    <property type="evidence" value="ECO:0007669"/>
    <property type="project" value="InterPro"/>
</dbReference>
<dbReference type="GO" id="GO:0005524">
    <property type="term" value="F:ATP binding"/>
    <property type="evidence" value="ECO:0007669"/>
    <property type="project" value="UniProtKB-KW"/>
</dbReference>
<keyword evidence="7 9" id="KW-1133">Transmembrane helix</keyword>
<evidence type="ECO:0000256" key="3">
    <source>
        <dbReference type="ARBA" id="ARBA00022475"/>
    </source>
</evidence>
<dbReference type="Gene3D" id="1.20.1560.10">
    <property type="entry name" value="ABC transporter type 1, transmembrane domain"/>
    <property type="match status" value="1"/>
</dbReference>
<dbReference type="GO" id="GO:0005886">
    <property type="term" value="C:plasma membrane"/>
    <property type="evidence" value="ECO:0007669"/>
    <property type="project" value="UniProtKB-SubCell"/>
</dbReference>
<dbReference type="STRING" id="1221996.QY95_01884"/>
<feature type="transmembrane region" description="Helical" evidence="9">
    <location>
        <begin position="272"/>
        <end position="296"/>
    </location>
</feature>
<keyword evidence="4 9" id="KW-0812">Transmembrane</keyword>
<dbReference type="InterPro" id="IPR003439">
    <property type="entry name" value="ABC_transporter-like_ATP-bd"/>
</dbReference>
<dbReference type="PANTHER" id="PTHR43394:SF1">
    <property type="entry name" value="ATP-BINDING CASSETTE SUB-FAMILY B MEMBER 10, MITOCHONDRIAL"/>
    <property type="match status" value="1"/>
</dbReference>
<dbReference type="RefSeq" id="WP_039236616.1">
    <property type="nucleotide sequence ID" value="NZ_JWIQ02000014.1"/>
</dbReference>
<reference evidence="12" key="1">
    <citation type="submission" date="2015-02" db="EMBL/GenBank/DDBJ databases">
        <title>Genome Assembly of Bacillaceae bacterium MTCC 8252.</title>
        <authorList>
            <person name="Verma A."/>
            <person name="Khatri I."/>
            <person name="Mual P."/>
            <person name="Subramanian S."/>
            <person name="Krishnamurthi S."/>
        </authorList>
    </citation>
    <scope>NUCLEOTIDE SEQUENCE [LARGE SCALE GENOMIC DNA]</scope>
    <source>
        <strain evidence="12">MTCC 8252</strain>
    </source>
</reference>
<keyword evidence="2" id="KW-0813">Transport</keyword>
<evidence type="ECO:0000256" key="9">
    <source>
        <dbReference type="SAM" id="Phobius"/>
    </source>
</evidence>
<organism evidence="12 13">
    <name type="scientific">Bacillus thermotolerans</name>
    <name type="common">Quasibacillus thermotolerans</name>
    <dbReference type="NCBI Taxonomy" id="1221996"/>
    <lineage>
        <taxon>Bacteria</taxon>
        <taxon>Bacillati</taxon>
        <taxon>Bacillota</taxon>
        <taxon>Bacilli</taxon>
        <taxon>Bacillales</taxon>
        <taxon>Bacillaceae</taxon>
        <taxon>Bacillus</taxon>
    </lineage>
</organism>
<evidence type="ECO:0000313" key="13">
    <source>
        <dbReference type="Proteomes" id="UP000031563"/>
    </source>
</evidence>
<evidence type="ECO:0000259" key="11">
    <source>
        <dbReference type="PROSITE" id="PS50929"/>
    </source>
</evidence>
<feature type="transmembrane region" description="Helical" evidence="9">
    <location>
        <begin position="52"/>
        <end position="76"/>
    </location>
</feature>
<dbReference type="Gene3D" id="3.40.50.300">
    <property type="entry name" value="P-loop containing nucleotide triphosphate hydrolases"/>
    <property type="match status" value="1"/>
</dbReference>
<evidence type="ECO:0000256" key="8">
    <source>
        <dbReference type="ARBA" id="ARBA00023136"/>
    </source>
</evidence>
<name>A0A0F5HW42_BACTR</name>
<comment type="caution">
    <text evidence="12">The sequence shown here is derived from an EMBL/GenBank/DDBJ whole genome shotgun (WGS) entry which is preliminary data.</text>
</comment>
<dbReference type="InterPro" id="IPR017871">
    <property type="entry name" value="ABC_transporter-like_CS"/>
</dbReference>
<dbReference type="Proteomes" id="UP000031563">
    <property type="component" value="Unassembled WGS sequence"/>
</dbReference>
<protein>
    <submittedName>
        <fullName evidence="12">Lipid A export ATP-binding/permease protein MsbA</fullName>
    </submittedName>
</protein>
<dbReference type="Pfam" id="PF00005">
    <property type="entry name" value="ABC_tran"/>
    <property type="match status" value="1"/>
</dbReference>
<keyword evidence="8 9" id="KW-0472">Membrane</keyword>
<evidence type="ECO:0000256" key="4">
    <source>
        <dbReference type="ARBA" id="ARBA00022692"/>
    </source>
</evidence>
<feature type="domain" description="ABC transmembrane type-1" evidence="11">
    <location>
        <begin position="20"/>
        <end position="298"/>
    </location>
</feature>
<feature type="domain" description="ABC transporter" evidence="10">
    <location>
        <begin position="333"/>
        <end position="566"/>
    </location>
</feature>
<dbReference type="EMBL" id="JWIR02000034">
    <property type="protein sequence ID" value="KKB40012.1"/>
    <property type="molecule type" value="Genomic_DNA"/>
</dbReference>
<keyword evidence="6 12" id="KW-0067">ATP-binding</keyword>
<keyword evidence="5" id="KW-0547">Nucleotide-binding</keyword>
<sequence>MRTVLSYLKPYSGLMIFAWLLTLVELAVELTHPLFMAKIIDEGIVQQDMSAVYKWGAIMLGTSLLAFVAGIANSFASAHVGQNFGYDLREKMLDKIQSFSFSNYSRYAPSSLITRMTNDVTQTQSAVFMSLRIMLRAPLMVLFGTIMALAVHAKLTIVLLITVPAMLLFLSKMMKTSSSLFKSVQSRLDGVNTVIQENLTAIRLIKAFLRSKYEKSRFHRANDQLMTQTIRVFRIVEATTPILLVVMNLSLIVILWFGFVEFTSGTATAGEIVAVINYATRIISSLSVFTFILMAFSRGRASSQRIGEILEESEEQSDQRLKGVPFEPGDGKIAFEDVSFSFANSPAPVLDHVSINIAPGKMAAVLGATGSGKSTLFYLIPRLYEPDQGRIVIDGQDISTVQSASLREQIGFVPQEAHLFTGTIRENIAWGRADASMDEMVEAARRAQIHETIEGLPNGYDTVIGQKGVNLSGGQKQRLSIARALIRKPLILLLDDSTSALDATTEKHLLSALREEPCTTVIITQKISTALQADQIILLEEGRVEAAGTHEELERTNELYRKIIHSQYGKGGVPHVKTSR</sequence>
<comment type="subcellular location">
    <subcellularLocation>
        <location evidence="1">Cell membrane</location>
        <topology evidence="1">Multi-pass membrane protein</topology>
    </subcellularLocation>
</comment>
<gene>
    <name evidence="12" type="ORF">QY95_01884</name>
</gene>
<dbReference type="InterPro" id="IPR039421">
    <property type="entry name" value="Type_1_exporter"/>
</dbReference>
<keyword evidence="3" id="KW-1003">Cell membrane</keyword>
<dbReference type="FunFam" id="3.40.50.300:FF:000221">
    <property type="entry name" value="Multidrug ABC transporter ATP-binding protein"/>
    <property type="match status" value="1"/>
</dbReference>
<dbReference type="AlphaFoldDB" id="A0A0F5HW42"/>
<accession>A0A0F5HW42</accession>
<accession>A0A0F5I4G2</accession>
<dbReference type="GO" id="GO:0015421">
    <property type="term" value="F:ABC-type oligopeptide transporter activity"/>
    <property type="evidence" value="ECO:0007669"/>
    <property type="project" value="TreeGrafter"/>
</dbReference>
<keyword evidence="13" id="KW-1185">Reference proteome</keyword>
<evidence type="ECO:0000313" key="12">
    <source>
        <dbReference type="EMBL" id="KKB40012.1"/>
    </source>
</evidence>
<evidence type="ECO:0000259" key="10">
    <source>
        <dbReference type="PROSITE" id="PS50893"/>
    </source>
</evidence>
<dbReference type="InterPro" id="IPR027417">
    <property type="entry name" value="P-loop_NTPase"/>
</dbReference>
<dbReference type="PANTHER" id="PTHR43394">
    <property type="entry name" value="ATP-DEPENDENT PERMEASE MDL1, MITOCHONDRIAL"/>
    <property type="match status" value="1"/>
</dbReference>
<evidence type="ECO:0000256" key="1">
    <source>
        <dbReference type="ARBA" id="ARBA00004651"/>
    </source>
</evidence>
<dbReference type="PROSITE" id="PS50893">
    <property type="entry name" value="ABC_TRANSPORTER_2"/>
    <property type="match status" value="1"/>
</dbReference>
<evidence type="ECO:0000256" key="6">
    <source>
        <dbReference type="ARBA" id="ARBA00022840"/>
    </source>
</evidence>
<dbReference type="SUPFAM" id="SSF52540">
    <property type="entry name" value="P-loop containing nucleoside triphosphate hydrolases"/>
    <property type="match status" value="1"/>
</dbReference>
<dbReference type="SMART" id="SM00382">
    <property type="entry name" value="AAA"/>
    <property type="match status" value="1"/>
</dbReference>
<evidence type="ECO:0000256" key="5">
    <source>
        <dbReference type="ARBA" id="ARBA00022741"/>
    </source>
</evidence>
<feature type="transmembrane region" description="Helical" evidence="9">
    <location>
        <begin position="139"/>
        <end position="170"/>
    </location>
</feature>
<dbReference type="InterPro" id="IPR036640">
    <property type="entry name" value="ABC1_TM_sf"/>
</dbReference>
<dbReference type="CDD" id="cd18548">
    <property type="entry name" value="ABC_6TM_Tm287_like"/>
    <property type="match status" value="1"/>
</dbReference>
<proteinExistence type="predicted"/>